<dbReference type="InterPro" id="IPR011060">
    <property type="entry name" value="RibuloseP-bd_barrel"/>
</dbReference>
<evidence type="ECO:0000256" key="9">
    <source>
        <dbReference type="RuleBase" id="RU000512"/>
    </source>
</evidence>
<feature type="binding site" evidence="8">
    <location>
        <position position="398"/>
    </location>
    <ligand>
        <name>substrate</name>
    </ligand>
</feature>
<dbReference type="InterPro" id="IPR013785">
    <property type="entry name" value="Aldolase_TIM"/>
</dbReference>
<comment type="pathway">
    <text evidence="1 9">Pyrimidine metabolism; UMP biosynthesis via de novo pathway; UMP from orotate: step 2/2.</text>
</comment>
<dbReference type="Pfam" id="PF00215">
    <property type="entry name" value="OMPdecase"/>
    <property type="match status" value="1"/>
</dbReference>
<dbReference type="CDD" id="cd06223">
    <property type="entry name" value="PRTases_typeI"/>
    <property type="match status" value="1"/>
</dbReference>
<dbReference type="FunFam" id="3.20.20.70:FF:000114">
    <property type="entry name" value="Decarboxylase,orotidine phosphate"/>
    <property type="match status" value="1"/>
</dbReference>
<comment type="similarity">
    <text evidence="3">In the C-terminal section; belongs to the OMP decarboxylase family.</text>
</comment>
<dbReference type="InterPro" id="IPR000836">
    <property type="entry name" value="PRTase_dom"/>
</dbReference>
<dbReference type="SMART" id="SM00934">
    <property type="entry name" value="OMPdecase"/>
    <property type="match status" value="1"/>
</dbReference>
<dbReference type="UniPathway" id="UPA00070">
    <property type="reaction ID" value="UER00120"/>
</dbReference>
<accession>A0A2J7PLS9</accession>
<dbReference type="AlphaFoldDB" id="A0A2J7PLS9"/>
<protein>
    <recommendedName>
        <fullName evidence="9">Orotidine 5'-phosphate decarboxylase</fullName>
        <ecNumber evidence="9">4.1.1.23</ecNumber>
    </recommendedName>
</protein>
<dbReference type="PANTHER" id="PTHR19278:SF9">
    <property type="entry name" value="URIDINE 5'-MONOPHOSPHATE SYNTHASE"/>
    <property type="match status" value="1"/>
</dbReference>
<dbReference type="PROSITE" id="PS00156">
    <property type="entry name" value="OMPDECASE"/>
    <property type="match status" value="1"/>
</dbReference>
<feature type="binding site" evidence="8">
    <location>
        <position position="247"/>
    </location>
    <ligand>
        <name>substrate</name>
    </ligand>
</feature>
<feature type="active site" description="For OMPdecase activity" evidence="7">
    <location>
        <position position="283"/>
    </location>
</feature>
<evidence type="ECO:0000256" key="3">
    <source>
        <dbReference type="ARBA" id="ARBA00009769"/>
    </source>
</evidence>
<dbReference type="EC" id="4.1.1.23" evidence="9"/>
<evidence type="ECO:0000256" key="2">
    <source>
        <dbReference type="ARBA" id="ARBA00006221"/>
    </source>
</evidence>
<dbReference type="GO" id="GO:0006207">
    <property type="term" value="P:'de novo' pyrimidine nucleobase biosynthetic process"/>
    <property type="evidence" value="ECO:0007669"/>
    <property type="project" value="InterPro"/>
</dbReference>
<dbReference type="PANTHER" id="PTHR19278">
    <property type="entry name" value="OROTATE PHOSPHORIBOSYLTRANSFERASE"/>
    <property type="match status" value="1"/>
</dbReference>
<comment type="caution">
    <text evidence="11">The sequence shown here is derived from an EMBL/GenBank/DDBJ whole genome shotgun (WGS) entry which is preliminary data.</text>
</comment>
<name>A0A2J7PLS9_9NEOP</name>
<dbReference type="GO" id="GO:0044205">
    <property type="term" value="P:'de novo' UMP biosynthetic process"/>
    <property type="evidence" value="ECO:0007669"/>
    <property type="project" value="UniProtKB-UniPathway"/>
</dbReference>
<feature type="active site" description="For OMPdecase activity" evidence="7">
    <location>
        <position position="280"/>
    </location>
</feature>
<evidence type="ECO:0000313" key="11">
    <source>
        <dbReference type="EMBL" id="PNF17283.1"/>
    </source>
</evidence>
<feature type="active site" description="For OMPdecase activity" evidence="7">
    <location>
        <position position="278"/>
    </location>
</feature>
<evidence type="ECO:0000256" key="6">
    <source>
        <dbReference type="ARBA" id="ARBA00023239"/>
    </source>
</evidence>
<dbReference type="OrthoDB" id="10263753at2759"/>
<dbReference type="InterPro" id="IPR014732">
    <property type="entry name" value="OMPdecase"/>
</dbReference>
<organism evidence="11 12">
    <name type="scientific">Cryptotermes secundus</name>
    <dbReference type="NCBI Taxonomy" id="105785"/>
    <lineage>
        <taxon>Eukaryota</taxon>
        <taxon>Metazoa</taxon>
        <taxon>Ecdysozoa</taxon>
        <taxon>Arthropoda</taxon>
        <taxon>Hexapoda</taxon>
        <taxon>Insecta</taxon>
        <taxon>Pterygota</taxon>
        <taxon>Neoptera</taxon>
        <taxon>Polyneoptera</taxon>
        <taxon>Dictyoptera</taxon>
        <taxon>Blattodea</taxon>
        <taxon>Blattoidea</taxon>
        <taxon>Termitoidae</taxon>
        <taxon>Kalotermitidae</taxon>
        <taxon>Cryptotermitinae</taxon>
        <taxon>Cryptotermes</taxon>
    </lineage>
</organism>
<gene>
    <name evidence="11" type="ORF">B7P43_G04977</name>
</gene>
<keyword evidence="6 9" id="KW-0456">Lyase</keyword>
<comment type="catalytic activity">
    <reaction evidence="9">
        <text>orotidine 5'-phosphate + H(+) = UMP + CO2</text>
        <dbReference type="Rhea" id="RHEA:11596"/>
        <dbReference type="ChEBI" id="CHEBI:15378"/>
        <dbReference type="ChEBI" id="CHEBI:16526"/>
        <dbReference type="ChEBI" id="CHEBI:57538"/>
        <dbReference type="ChEBI" id="CHEBI:57865"/>
        <dbReference type="EC" id="4.1.1.23"/>
    </reaction>
</comment>
<dbReference type="InterPro" id="IPR001754">
    <property type="entry name" value="OMPdeCOase_dom"/>
</dbReference>
<evidence type="ECO:0000256" key="7">
    <source>
        <dbReference type="PIRSR" id="PIRSR614732-1"/>
    </source>
</evidence>
<evidence type="ECO:0000256" key="1">
    <source>
        <dbReference type="ARBA" id="ARBA00004861"/>
    </source>
</evidence>
<sequence length="452" mass="49315">MASFENKLKDVIIKLHEIEALKFGMFKMKVGIESPVYVDLRSVISYPEILENIADLMWEFAALRNIECDQLCGVPYAALPIAALMSSRSKIPMVMRRKEAKKYGTKKLIEGKFNPVDREQGGSHNLSEKGVAMNSLCTLSKILQVLKEAGQINQDVVDSVRKYIAASQIHPDGTFLTPQPRTENVNPSRLTLPFTARADQAVNPVAAKLLKVMVSKQSNLCVAADVTSASRLISLAESAGPYVCLFKTHIDIVEDFSPQLIQDLLAAAQKHNFLLMEDRKFADIGHTVSLQYSQGIHKISSWADLVTVHPIPGEGVITGLKSAVTNLHRGCFLVVEMSSAGNLASPNYVASSMEISKKHPDFVAGIVCQTSGTVQNPGLLQLTPGVSLDCQNDGHLGQQYNSPEDIVMSRGADIAVVGRGIIQATDPAQAAQEYRAKLWAAYEKRVSSVKNV</sequence>
<evidence type="ECO:0000313" key="12">
    <source>
        <dbReference type="Proteomes" id="UP000235965"/>
    </source>
</evidence>
<dbReference type="Proteomes" id="UP000235965">
    <property type="component" value="Unassembled WGS sequence"/>
</dbReference>
<proteinExistence type="inferred from homology"/>
<feature type="binding site" evidence="8">
    <location>
        <position position="225"/>
    </location>
    <ligand>
        <name>substrate</name>
    </ligand>
</feature>
<keyword evidence="5 9" id="KW-0665">Pyrimidine biosynthesis</keyword>
<keyword evidence="12" id="KW-1185">Reference proteome</keyword>
<comment type="similarity">
    <text evidence="2">In the N-terminal section; belongs to the purine/pyrimidine phosphoribosyltransferase family.</text>
</comment>
<reference evidence="11 12" key="1">
    <citation type="submission" date="2017-12" db="EMBL/GenBank/DDBJ databases">
        <title>Hemimetabolous genomes reveal molecular basis of termite eusociality.</title>
        <authorList>
            <person name="Harrison M.C."/>
            <person name="Jongepier E."/>
            <person name="Robertson H.M."/>
            <person name="Arning N."/>
            <person name="Bitard-Feildel T."/>
            <person name="Chao H."/>
            <person name="Childers C.P."/>
            <person name="Dinh H."/>
            <person name="Doddapaneni H."/>
            <person name="Dugan S."/>
            <person name="Gowin J."/>
            <person name="Greiner C."/>
            <person name="Han Y."/>
            <person name="Hu H."/>
            <person name="Hughes D.S.T."/>
            <person name="Huylmans A.-K."/>
            <person name="Kemena C."/>
            <person name="Kremer L.P.M."/>
            <person name="Lee S.L."/>
            <person name="Lopez-Ezquerra A."/>
            <person name="Mallet L."/>
            <person name="Monroy-Kuhn J.M."/>
            <person name="Moser A."/>
            <person name="Murali S.C."/>
            <person name="Muzny D.M."/>
            <person name="Otani S."/>
            <person name="Piulachs M.-D."/>
            <person name="Poelchau M."/>
            <person name="Qu J."/>
            <person name="Schaub F."/>
            <person name="Wada-Katsumata A."/>
            <person name="Worley K.C."/>
            <person name="Xie Q."/>
            <person name="Ylla G."/>
            <person name="Poulsen M."/>
            <person name="Gibbs R.A."/>
            <person name="Schal C."/>
            <person name="Richards S."/>
            <person name="Belles X."/>
            <person name="Korb J."/>
            <person name="Bornberg-Bauer E."/>
        </authorList>
    </citation>
    <scope>NUCLEOTIDE SEQUENCE [LARGE SCALE GENOMIC DNA]</scope>
    <source>
        <tissue evidence="11">Whole body</tissue>
    </source>
</reference>
<dbReference type="GO" id="GO:0004588">
    <property type="term" value="F:orotate phosphoribosyltransferase activity"/>
    <property type="evidence" value="ECO:0007669"/>
    <property type="project" value="TreeGrafter"/>
</dbReference>
<dbReference type="SUPFAM" id="SSF51366">
    <property type="entry name" value="Ribulose-phoshate binding barrel"/>
    <property type="match status" value="1"/>
</dbReference>
<keyword evidence="4 9" id="KW-0210">Decarboxylase</keyword>
<dbReference type="SUPFAM" id="SSF53271">
    <property type="entry name" value="PRTase-like"/>
    <property type="match status" value="1"/>
</dbReference>
<dbReference type="NCBIfam" id="TIGR01740">
    <property type="entry name" value="pyrF"/>
    <property type="match status" value="1"/>
</dbReference>
<dbReference type="InterPro" id="IPR018089">
    <property type="entry name" value="OMPdecase_AS"/>
</dbReference>
<evidence type="ECO:0000256" key="4">
    <source>
        <dbReference type="ARBA" id="ARBA00022793"/>
    </source>
</evidence>
<dbReference type="Gene3D" id="3.40.50.2020">
    <property type="match status" value="2"/>
</dbReference>
<dbReference type="InterPro" id="IPR029057">
    <property type="entry name" value="PRTase-like"/>
</dbReference>
<comment type="similarity">
    <text evidence="9">Belongs to the OMP decarboxylase family.</text>
</comment>
<dbReference type="GO" id="GO:0004590">
    <property type="term" value="F:orotidine-5'-phosphate decarboxylase activity"/>
    <property type="evidence" value="ECO:0007669"/>
    <property type="project" value="UniProtKB-EC"/>
</dbReference>
<dbReference type="EMBL" id="NEVH01024423">
    <property type="protein sequence ID" value="PNF17283.1"/>
    <property type="molecule type" value="Genomic_DNA"/>
</dbReference>
<evidence type="ECO:0000256" key="5">
    <source>
        <dbReference type="ARBA" id="ARBA00022975"/>
    </source>
</evidence>
<feature type="binding site" evidence="8">
    <location>
        <position position="418"/>
    </location>
    <ligand>
        <name>substrate</name>
    </ligand>
</feature>
<dbReference type="CDD" id="cd04725">
    <property type="entry name" value="OMP_decarboxylase_like"/>
    <property type="match status" value="1"/>
</dbReference>
<evidence type="ECO:0000256" key="8">
    <source>
        <dbReference type="PIRSR" id="PIRSR614732-2"/>
    </source>
</evidence>
<feature type="binding site" evidence="8">
    <location>
        <position position="419"/>
    </location>
    <ligand>
        <name>substrate</name>
    </ligand>
</feature>
<feature type="domain" description="Orotidine 5'-phosphate decarboxylase" evidence="10">
    <location>
        <begin position="219"/>
        <end position="434"/>
    </location>
</feature>
<evidence type="ECO:0000259" key="10">
    <source>
        <dbReference type="SMART" id="SM00934"/>
    </source>
</evidence>
<dbReference type="Gene3D" id="3.20.20.70">
    <property type="entry name" value="Aldolase class I"/>
    <property type="match status" value="1"/>
</dbReference>
<feature type="binding site" evidence="8">
    <location>
        <position position="338"/>
    </location>
    <ligand>
        <name>substrate</name>
    </ligand>
</feature>